<dbReference type="OrthoDB" id="445301at2759"/>
<dbReference type="PANTHER" id="PTHR13304:SF0">
    <property type="entry name" value="GLYCOSYLPHOSPHATIDYLINOSITOL ANCHOR ATTACHMENT 1 PROTEIN"/>
    <property type="match status" value="1"/>
</dbReference>
<dbReference type="GO" id="GO:0042765">
    <property type="term" value="C:GPI-anchor transamidase complex"/>
    <property type="evidence" value="ECO:0007669"/>
    <property type="project" value="InterPro"/>
</dbReference>
<feature type="transmembrane region" description="Helical" evidence="1">
    <location>
        <begin position="63"/>
        <end position="86"/>
    </location>
</feature>
<evidence type="ECO:0000313" key="2">
    <source>
        <dbReference type="EMBL" id="ORZ30316.1"/>
    </source>
</evidence>
<evidence type="ECO:0000313" key="3">
    <source>
        <dbReference type="Proteomes" id="UP000193411"/>
    </source>
</evidence>
<name>A0A1Y2H6V6_9FUNG</name>
<evidence type="ECO:0000256" key="1">
    <source>
        <dbReference type="SAM" id="Phobius"/>
    </source>
</evidence>
<dbReference type="GO" id="GO:0016255">
    <property type="term" value="P:attachment of GPI anchor to protein"/>
    <property type="evidence" value="ECO:0007669"/>
    <property type="project" value="TreeGrafter"/>
</dbReference>
<feature type="transmembrane region" description="Helical" evidence="1">
    <location>
        <begin position="603"/>
        <end position="626"/>
    </location>
</feature>
<dbReference type="PANTHER" id="PTHR13304">
    <property type="entry name" value="GLYCOSYLPHOSPHATIDYLINOSITOL ANCHOR ATTACHMENT 1 PROTEIN"/>
    <property type="match status" value="1"/>
</dbReference>
<comment type="caution">
    <text evidence="2">The sequence shown here is derived from an EMBL/GenBank/DDBJ whole genome shotgun (WGS) entry which is preliminary data.</text>
</comment>
<dbReference type="InterPro" id="IPR007246">
    <property type="entry name" value="Gaa1"/>
</dbReference>
<protein>
    <submittedName>
        <fullName evidence="2">Gaa1-like protein</fullName>
    </submittedName>
</protein>
<feature type="transmembrane region" description="Helical" evidence="1">
    <location>
        <begin position="489"/>
        <end position="507"/>
    </location>
</feature>
<feature type="transmembrane region" description="Helical" evidence="1">
    <location>
        <begin position="562"/>
        <end position="583"/>
    </location>
</feature>
<accession>A0A1Y2H6V6</accession>
<organism evidence="2 3">
    <name type="scientific">Catenaria anguillulae PL171</name>
    <dbReference type="NCBI Taxonomy" id="765915"/>
    <lineage>
        <taxon>Eukaryota</taxon>
        <taxon>Fungi</taxon>
        <taxon>Fungi incertae sedis</taxon>
        <taxon>Blastocladiomycota</taxon>
        <taxon>Blastocladiomycetes</taxon>
        <taxon>Blastocladiales</taxon>
        <taxon>Catenariaceae</taxon>
        <taxon>Catenaria</taxon>
    </lineage>
</organism>
<feature type="transmembrane region" description="Helical" evidence="1">
    <location>
        <begin position="464"/>
        <end position="483"/>
    </location>
</feature>
<feature type="transmembrane region" description="Helical" evidence="1">
    <location>
        <begin position="409"/>
        <end position="428"/>
    </location>
</feature>
<dbReference type="Pfam" id="PF04114">
    <property type="entry name" value="Gaa1"/>
    <property type="match status" value="1"/>
</dbReference>
<reference evidence="2 3" key="1">
    <citation type="submission" date="2016-07" db="EMBL/GenBank/DDBJ databases">
        <title>Pervasive Adenine N6-methylation of Active Genes in Fungi.</title>
        <authorList>
            <consortium name="DOE Joint Genome Institute"/>
            <person name="Mondo S.J."/>
            <person name="Dannebaum R.O."/>
            <person name="Kuo R.C."/>
            <person name="Labutti K."/>
            <person name="Haridas S."/>
            <person name="Kuo A."/>
            <person name="Salamov A."/>
            <person name="Ahrendt S.R."/>
            <person name="Lipzen A."/>
            <person name="Sullivan W."/>
            <person name="Andreopoulos W.B."/>
            <person name="Clum A."/>
            <person name="Lindquist E."/>
            <person name="Daum C."/>
            <person name="Ramamoorthy G.K."/>
            <person name="Gryganskyi A."/>
            <person name="Culley D."/>
            <person name="Magnuson J.K."/>
            <person name="James T.Y."/>
            <person name="O'Malley M.A."/>
            <person name="Stajich J.E."/>
            <person name="Spatafora J.W."/>
            <person name="Visel A."/>
            <person name="Grigoriev I.V."/>
        </authorList>
    </citation>
    <scope>NUCLEOTIDE SEQUENCE [LARGE SCALE GENOMIC DNA]</scope>
    <source>
        <strain evidence="2 3">PL171</strain>
    </source>
</reference>
<keyword evidence="1" id="KW-1133">Transmembrane helix</keyword>
<dbReference type="STRING" id="765915.A0A1Y2H6V6"/>
<dbReference type="EMBL" id="MCFL01000089">
    <property type="protein sequence ID" value="ORZ30316.1"/>
    <property type="molecule type" value="Genomic_DNA"/>
</dbReference>
<feature type="transmembrane region" description="Helical" evidence="1">
    <location>
        <begin position="539"/>
        <end position="555"/>
    </location>
</feature>
<feature type="transmembrane region" description="Helical" evidence="1">
    <location>
        <begin position="514"/>
        <end position="533"/>
    </location>
</feature>
<dbReference type="AlphaFoldDB" id="A0A1Y2H6V6"/>
<keyword evidence="1" id="KW-0472">Membrane</keyword>
<gene>
    <name evidence="2" type="ORF">BCR44DRAFT_1445196</name>
</gene>
<sequence>MRGLLRRARARRPLPGMTVVDGIEMDGILYHGCPVHQVNSLGILLHTMKQVNRLIRRVKVLRAFAKAATTLSALLAIAGVVAFLLLPTDPLRPRSYISENALLPAQIHTHFSYNDYQLIYDLDTSAQVLPTTDAMRWVYGHLNAMGYETHRLPYPCRANTTLPDCQAVYAILRAPRADGSEALVLSTSWDNERSGSRNIYGSLLTLALAKFWRRFSYWAKDVVFVFAPDVYGVEQWVQAYHSSASSVMPSPTPMAHAGSVQAAVHLDFSEFHVKGIGIEYDGFHGQQPNMDLVSTFYRVAQSSHVPISFHGEGELAIGDDHDYSITMRRILYALKRQAQQQPRGPHGVFRKFGVDAVTLHGVTDAEGYGMNSINTIAIIIESSFRSLNNLLERFHHSYLFYIPSSSHHFSSMMFFLPSVCLVNASMLIKAIRLWLISESPEASAASNSSATDAPSDFTLNERAIGVPLVTLAIACATGLALTYLSQLDLGWPVLVAAIGIALMLPPMSQRAAQLLICFGLIVSSAVVSSLAIINFGQGAAATALLAPAWILVFGSDMRRLRAMRWVAVLLLHPVIAYRIMAFAADMVAVPELVLAKEVVGELIGVAGSGVVWGICGSLSIVWARLLTYRV</sequence>
<keyword evidence="1" id="KW-0812">Transmembrane</keyword>
<keyword evidence="3" id="KW-1185">Reference proteome</keyword>
<dbReference type="Proteomes" id="UP000193411">
    <property type="component" value="Unassembled WGS sequence"/>
</dbReference>
<proteinExistence type="predicted"/>